<evidence type="ECO:0000313" key="1">
    <source>
        <dbReference type="EMBL" id="KRY24806.1"/>
    </source>
</evidence>
<sequence>MVNALNALFYWTFVSLSYWFSFSNCSLTQTLYL</sequence>
<dbReference type="InParanoid" id="A0A0V1AJ27"/>
<accession>A0A0V1AJ27</accession>
<proteinExistence type="predicted"/>
<dbReference type="AlphaFoldDB" id="A0A0V1AJ27"/>
<name>A0A0V1AJ27_TRISP</name>
<protein>
    <submittedName>
        <fullName evidence="1">Uncharacterized protein</fullName>
    </submittedName>
</protein>
<organism evidence="1 2">
    <name type="scientific">Trichinella spiralis</name>
    <name type="common">Trichina worm</name>
    <dbReference type="NCBI Taxonomy" id="6334"/>
    <lineage>
        <taxon>Eukaryota</taxon>
        <taxon>Metazoa</taxon>
        <taxon>Ecdysozoa</taxon>
        <taxon>Nematoda</taxon>
        <taxon>Enoplea</taxon>
        <taxon>Dorylaimia</taxon>
        <taxon>Trichinellida</taxon>
        <taxon>Trichinellidae</taxon>
        <taxon>Trichinella</taxon>
    </lineage>
</organism>
<dbReference type="EMBL" id="JYDH01001422">
    <property type="protein sequence ID" value="KRY24806.1"/>
    <property type="molecule type" value="Genomic_DNA"/>
</dbReference>
<reference evidence="1 2" key="1">
    <citation type="submission" date="2015-01" db="EMBL/GenBank/DDBJ databases">
        <title>Evolution of Trichinella species and genotypes.</title>
        <authorList>
            <person name="Korhonen P.K."/>
            <person name="Edoardo P."/>
            <person name="Giuseppe L.R."/>
            <person name="Gasser R.B."/>
        </authorList>
    </citation>
    <scope>NUCLEOTIDE SEQUENCE [LARGE SCALE GENOMIC DNA]</scope>
    <source>
        <strain evidence="1">ISS3</strain>
    </source>
</reference>
<evidence type="ECO:0000313" key="2">
    <source>
        <dbReference type="Proteomes" id="UP000054776"/>
    </source>
</evidence>
<dbReference type="Proteomes" id="UP000054776">
    <property type="component" value="Unassembled WGS sequence"/>
</dbReference>
<comment type="caution">
    <text evidence="1">The sequence shown here is derived from an EMBL/GenBank/DDBJ whole genome shotgun (WGS) entry which is preliminary data.</text>
</comment>
<gene>
    <name evidence="1" type="ORF">T01_16044</name>
</gene>
<keyword evidence="2" id="KW-1185">Reference proteome</keyword>